<keyword evidence="13" id="KW-0325">Glycoprotein</keyword>
<keyword evidence="25" id="KW-1185">Reference proteome</keyword>
<dbReference type="PIRSF" id="PIRSF037299">
    <property type="entry name" value="Glycosidase_CRH1_prd"/>
    <property type="match status" value="1"/>
</dbReference>
<dbReference type="PANTHER" id="PTHR10963:SF68">
    <property type="entry name" value="GLYCOSIDASE CRH1-RELATED"/>
    <property type="match status" value="1"/>
</dbReference>
<name>A0A9W4TYJ1_9ASCO</name>
<evidence type="ECO:0000256" key="7">
    <source>
        <dbReference type="ARBA" id="ARBA00022676"/>
    </source>
</evidence>
<evidence type="ECO:0000256" key="22">
    <source>
        <dbReference type="SAM" id="SignalP"/>
    </source>
</evidence>
<keyword evidence="7" id="KW-0328">Glycosyltransferase</keyword>
<dbReference type="Pfam" id="PF00722">
    <property type="entry name" value="Glyco_hydro_16"/>
    <property type="match status" value="1"/>
</dbReference>
<dbReference type="InterPro" id="IPR017168">
    <property type="entry name" value="CHR-like"/>
</dbReference>
<feature type="chain" id="PRO_5040889417" description="Crh-like protein" evidence="22">
    <location>
        <begin position="23"/>
        <end position="470"/>
    </location>
</feature>
<reference evidence="24" key="1">
    <citation type="submission" date="2022-12" db="EMBL/GenBank/DDBJ databases">
        <authorList>
            <person name="Brejova B."/>
        </authorList>
    </citation>
    <scope>NUCLEOTIDE SEQUENCE</scope>
</reference>
<evidence type="ECO:0000256" key="18">
    <source>
        <dbReference type="PIRNR" id="PIRNR037299"/>
    </source>
</evidence>
<evidence type="ECO:0000256" key="10">
    <source>
        <dbReference type="ARBA" id="ARBA00022801"/>
    </source>
</evidence>
<proteinExistence type="inferred from homology"/>
<feature type="domain" description="GH16" evidence="23">
    <location>
        <begin position="18"/>
        <end position="233"/>
    </location>
</feature>
<keyword evidence="4" id="KW-0134">Cell wall</keyword>
<evidence type="ECO:0000256" key="20">
    <source>
        <dbReference type="PIRSR" id="PIRSR037299-2"/>
    </source>
</evidence>
<evidence type="ECO:0000259" key="23">
    <source>
        <dbReference type="PROSITE" id="PS51762"/>
    </source>
</evidence>
<dbReference type="PROSITE" id="PS51762">
    <property type="entry name" value="GH16_2"/>
    <property type="match status" value="1"/>
</dbReference>
<dbReference type="OrthoDB" id="4781at2759"/>
<feature type="disulfide bond" evidence="20">
    <location>
        <begin position="22"/>
        <end position="30"/>
    </location>
</feature>
<feature type="compositionally biased region" description="Polar residues" evidence="21">
    <location>
        <begin position="282"/>
        <end position="292"/>
    </location>
</feature>
<dbReference type="EMBL" id="CANTUO010000004">
    <property type="protein sequence ID" value="CAI5759310.1"/>
    <property type="molecule type" value="Genomic_DNA"/>
</dbReference>
<dbReference type="GO" id="GO:0009277">
    <property type="term" value="C:fungal-type cell wall"/>
    <property type="evidence" value="ECO:0007669"/>
    <property type="project" value="UniProtKB-ARBA"/>
</dbReference>
<feature type="signal peptide" evidence="22">
    <location>
        <begin position="1"/>
        <end position="22"/>
    </location>
</feature>
<dbReference type="AlphaFoldDB" id="A0A9W4TYJ1"/>
<dbReference type="Proteomes" id="UP001152885">
    <property type="component" value="Unassembled WGS sequence"/>
</dbReference>
<evidence type="ECO:0000256" key="14">
    <source>
        <dbReference type="ARBA" id="ARBA00023288"/>
    </source>
</evidence>
<sequence length="470" mass="49838">MKFQFLIPLISITSSIIADSSCNPLTQSNCPSDPALSSSFKETFTSDLGQYFTKYRDHGDFTFSSDDGLSLTINERFDNPSIKSNFYIMFGHVEVVLKAASGQGIVSSFYLQSDDLDEIDIELFGGDPYQWQSNYFYKGQTGSYDRGGYHDIENPLENYHTYTIEWTKDSVVWSVDGQKIRELTESNSQGLPQSPMQIYAGIWAGGDPSNEPGTISWAGGNTDYSKAPFTMHIKSILVADYSSGKSYSYGNQSGSWESIEADGGSINGRYQQAQQDIEDLNNGQSVDSNFQPSSSDSESSSSSASSSTSSSSTSSSFSTSTPSSISTTSSSSSSSTTSSSSSSNSSNSVASTTSSSSSSSTTSSSSSSNSSNSVASTTSSTNAANSSNQNLVYINSNDQSSSSANQSTTLTTSSSSQQEQTTSSTIENSSVFISTEGSSSTTLEVNSNNGGSSIKVGSFLGFLGFVLYLI</sequence>
<comment type="subcellular location">
    <subcellularLocation>
        <location evidence="3">Membrane</location>
        <topology evidence="3">Lipid-anchor</topology>
        <topology evidence="3">GPI-anchor</topology>
    </subcellularLocation>
    <subcellularLocation>
        <location evidence="2">Secreted</location>
        <location evidence="2">Cell wall</location>
    </subcellularLocation>
</comment>
<dbReference type="InterPro" id="IPR050546">
    <property type="entry name" value="Glycosyl_Hydrlase_16"/>
</dbReference>
<dbReference type="Gene3D" id="2.60.120.200">
    <property type="match status" value="1"/>
</dbReference>
<evidence type="ECO:0000256" key="3">
    <source>
        <dbReference type="ARBA" id="ARBA00004589"/>
    </source>
</evidence>
<evidence type="ECO:0000256" key="13">
    <source>
        <dbReference type="ARBA" id="ARBA00023180"/>
    </source>
</evidence>
<feature type="active site" description="Proton donor" evidence="19">
    <location>
        <position position="122"/>
    </location>
</feature>
<gene>
    <name evidence="24" type="ORF">CANVERA_P3820</name>
</gene>
<feature type="active site" description="Nucleophile" evidence="19">
    <location>
        <position position="118"/>
    </location>
</feature>
<evidence type="ECO:0000256" key="15">
    <source>
        <dbReference type="ARBA" id="ARBA00023295"/>
    </source>
</evidence>
<keyword evidence="8" id="KW-0808">Transferase</keyword>
<dbReference type="SUPFAM" id="SSF49899">
    <property type="entry name" value="Concanavalin A-like lectins/glucanases"/>
    <property type="match status" value="1"/>
</dbReference>
<feature type="compositionally biased region" description="Low complexity" evidence="21">
    <location>
        <begin position="396"/>
        <end position="430"/>
    </location>
</feature>
<dbReference type="EC" id="3.2.-.-" evidence="18"/>
<evidence type="ECO:0000256" key="12">
    <source>
        <dbReference type="ARBA" id="ARBA00023157"/>
    </source>
</evidence>
<dbReference type="InterPro" id="IPR013320">
    <property type="entry name" value="ConA-like_dom_sf"/>
</dbReference>
<dbReference type="GO" id="GO:0005975">
    <property type="term" value="P:carbohydrate metabolic process"/>
    <property type="evidence" value="ECO:0007669"/>
    <property type="project" value="InterPro"/>
</dbReference>
<keyword evidence="10 18" id="KW-0378">Hydrolase</keyword>
<dbReference type="GO" id="GO:0031505">
    <property type="term" value="P:fungal-type cell wall organization"/>
    <property type="evidence" value="ECO:0007669"/>
    <property type="project" value="UniProtKB-ARBA"/>
</dbReference>
<comment type="catalytic activity">
    <reaction evidence="1">
        <text>Random endo-hydrolysis of N-acetyl-beta-D-glucosaminide (1-&gt;4)-beta-linkages in chitin and chitodextrins.</text>
        <dbReference type="EC" id="3.2.1.14"/>
    </reaction>
</comment>
<keyword evidence="12 20" id="KW-1015">Disulfide bond</keyword>
<feature type="region of interest" description="Disordered" evidence="21">
    <location>
        <begin position="282"/>
        <end position="384"/>
    </location>
</feature>
<dbReference type="GO" id="GO:0098552">
    <property type="term" value="C:side of membrane"/>
    <property type="evidence" value="ECO:0007669"/>
    <property type="project" value="UniProtKB-KW"/>
</dbReference>
<evidence type="ECO:0000256" key="9">
    <source>
        <dbReference type="ARBA" id="ARBA00022729"/>
    </source>
</evidence>
<dbReference type="GO" id="GO:0008843">
    <property type="term" value="F:endochitinase activity"/>
    <property type="evidence" value="ECO:0007669"/>
    <property type="project" value="UniProtKB-EC"/>
</dbReference>
<comment type="caution">
    <text evidence="24">The sequence shown here is derived from an EMBL/GenBank/DDBJ whole genome shotgun (WGS) entry which is preliminary data.</text>
</comment>
<protein>
    <recommendedName>
        <fullName evidence="18">Crh-like protein</fullName>
        <ecNumber evidence="18">3.2.-.-</ecNumber>
    </recommendedName>
</protein>
<evidence type="ECO:0000256" key="8">
    <source>
        <dbReference type="ARBA" id="ARBA00022679"/>
    </source>
</evidence>
<evidence type="ECO:0000256" key="19">
    <source>
        <dbReference type="PIRSR" id="PIRSR037299-1"/>
    </source>
</evidence>
<evidence type="ECO:0000313" key="25">
    <source>
        <dbReference type="Proteomes" id="UP001152885"/>
    </source>
</evidence>
<keyword evidence="6" id="KW-0336">GPI-anchor</keyword>
<evidence type="ECO:0000256" key="6">
    <source>
        <dbReference type="ARBA" id="ARBA00022622"/>
    </source>
</evidence>
<feature type="compositionally biased region" description="Low complexity" evidence="21">
    <location>
        <begin position="293"/>
        <end position="384"/>
    </location>
</feature>
<keyword evidence="9 22" id="KW-0732">Signal</keyword>
<organism evidence="24 25">
    <name type="scientific">Candida verbasci</name>
    <dbReference type="NCBI Taxonomy" id="1227364"/>
    <lineage>
        <taxon>Eukaryota</taxon>
        <taxon>Fungi</taxon>
        <taxon>Dikarya</taxon>
        <taxon>Ascomycota</taxon>
        <taxon>Saccharomycotina</taxon>
        <taxon>Pichiomycetes</taxon>
        <taxon>Debaryomycetaceae</taxon>
        <taxon>Candida/Lodderomyces clade</taxon>
        <taxon>Candida</taxon>
    </lineage>
</organism>
<dbReference type="FunFam" id="2.60.120.200:FF:000162">
    <property type="entry name" value="Glycosidase"/>
    <property type="match status" value="1"/>
</dbReference>
<keyword evidence="15" id="KW-0326">Glycosidase</keyword>
<dbReference type="InterPro" id="IPR000757">
    <property type="entry name" value="Beta-glucanase-like"/>
</dbReference>
<keyword evidence="5" id="KW-0964">Secreted</keyword>
<keyword evidence="14" id="KW-0449">Lipoprotein</keyword>
<evidence type="ECO:0000256" key="1">
    <source>
        <dbReference type="ARBA" id="ARBA00000822"/>
    </source>
</evidence>
<keyword evidence="11 18" id="KW-0472">Membrane</keyword>
<accession>A0A9W4TYJ1</accession>
<evidence type="ECO:0000256" key="17">
    <source>
        <dbReference type="ARBA" id="ARBA00038074"/>
    </source>
</evidence>
<evidence type="ECO:0000256" key="2">
    <source>
        <dbReference type="ARBA" id="ARBA00004191"/>
    </source>
</evidence>
<evidence type="ECO:0000256" key="21">
    <source>
        <dbReference type="SAM" id="MobiDB-lite"/>
    </source>
</evidence>
<comment type="similarity">
    <text evidence="17">Belongs to the glycosyl hydrolase 16 family. CRH1 subfamily.</text>
</comment>
<dbReference type="GO" id="GO:0016757">
    <property type="term" value="F:glycosyltransferase activity"/>
    <property type="evidence" value="ECO:0007669"/>
    <property type="project" value="UniProtKB-KW"/>
</dbReference>
<evidence type="ECO:0000313" key="24">
    <source>
        <dbReference type="EMBL" id="CAI5759310.1"/>
    </source>
</evidence>
<evidence type="ECO:0000256" key="16">
    <source>
        <dbReference type="ARBA" id="ARBA00023316"/>
    </source>
</evidence>
<dbReference type="PANTHER" id="PTHR10963">
    <property type="entry name" value="GLYCOSYL HYDROLASE-RELATED"/>
    <property type="match status" value="1"/>
</dbReference>
<feature type="region of interest" description="Disordered" evidence="21">
    <location>
        <begin position="396"/>
        <end position="431"/>
    </location>
</feature>
<dbReference type="CDD" id="cd02183">
    <property type="entry name" value="GH16_fungal_CRH1_transglycosylase"/>
    <property type="match status" value="1"/>
</dbReference>
<evidence type="ECO:0000256" key="4">
    <source>
        <dbReference type="ARBA" id="ARBA00022512"/>
    </source>
</evidence>
<evidence type="ECO:0000256" key="11">
    <source>
        <dbReference type="ARBA" id="ARBA00023136"/>
    </source>
</evidence>
<keyword evidence="16" id="KW-0961">Cell wall biogenesis/degradation</keyword>
<evidence type="ECO:0000256" key="5">
    <source>
        <dbReference type="ARBA" id="ARBA00022525"/>
    </source>
</evidence>